<dbReference type="SUPFAM" id="SSF158682">
    <property type="entry name" value="TerB-like"/>
    <property type="match status" value="1"/>
</dbReference>
<accession>A0A1V9FMU3</accession>
<protein>
    <recommendedName>
        <fullName evidence="4">Co-chaperone DjlA N-terminal domain-containing protein</fullName>
    </recommendedName>
</protein>
<evidence type="ECO:0000256" key="1">
    <source>
        <dbReference type="SAM" id="MobiDB-lite"/>
    </source>
</evidence>
<dbReference type="Gene3D" id="1.10.3680.10">
    <property type="entry name" value="TerB-like"/>
    <property type="match status" value="1"/>
</dbReference>
<proteinExistence type="predicted"/>
<dbReference type="InterPro" id="IPR029024">
    <property type="entry name" value="TerB-like"/>
</dbReference>
<dbReference type="EMBL" id="LVYD01000074">
    <property type="protein sequence ID" value="OQP59673.1"/>
    <property type="molecule type" value="Genomic_DNA"/>
</dbReference>
<evidence type="ECO:0008006" key="4">
    <source>
        <dbReference type="Google" id="ProtNLM"/>
    </source>
</evidence>
<organism evidence="2 3">
    <name type="scientific">Niastella vici</name>
    <dbReference type="NCBI Taxonomy" id="1703345"/>
    <lineage>
        <taxon>Bacteria</taxon>
        <taxon>Pseudomonadati</taxon>
        <taxon>Bacteroidota</taxon>
        <taxon>Chitinophagia</taxon>
        <taxon>Chitinophagales</taxon>
        <taxon>Chitinophagaceae</taxon>
        <taxon>Niastella</taxon>
    </lineage>
</organism>
<dbReference type="OrthoDB" id="5402150at2"/>
<dbReference type="Proteomes" id="UP000192796">
    <property type="component" value="Unassembled WGS sequence"/>
</dbReference>
<sequence length="140" mass="15584">MFNLFKKKEEPQPQSSAGLFSDLTQNQRMSVINLLALIAYGDDEGSRSETALLSKYSNQLGVRAEASISYMEETGYETMISDLNKLNREQKKFLVLVSNNLIGSDGEINQEEVAAVAGYFGDLGIDMDEYISIVEASLRR</sequence>
<keyword evidence="3" id="KW-1185">Reference proteome</keyword>
<gene>
    <name evidence="2" type="ORF">A3860_36500</name>
</gene>
<comment type="caution">
    <text evidence="2">The sequence shown here is derived from an EMBL/GenBank/DDBJ whole genome shotgun (WGS) entry which is preliminary data.</text>
</comment>
<evidence type="ECO:0000313" key="2">
    <source>
        <dbReference type="EMBL" id="OQP59673.1"/>
    </source>
</evidence>
<feature type="compositionally biased region" description="Basic and acidic residues" evidence="1">
    <location>
        <begin position="1"/>
        <end position="11"/>
    </location>
</feature>
<reference evidence="2 3" key="1">
    <citation type="submission" date="2016-03" db="EMBL/GenBank/DDBJ databases">
        <title>Niastella vici sp. nov., isolated from farmland soil.</title>
        <authorList>
            <person name="Chen L."/>
            <person name="Wang D."/>
            <person name="Yang S."/>
            <person name="Wang G."/>
        </authorList>
    </citation>
    <scope>NUCLEOTIDE SEQUENCE [LARGE SCALE GENOMIC DNA]</scope>
    <source>
        <strain evidence="2 3">DJ57</strain>
    </source>
</reference>
<dbReference type="AlphaFoldDB" id="A0A1V9FMU3"/>
<feature type="region of interest" description="Disordered" evidence="1">
    <location>
        <begin position="1"/>
        <end position="20"/>
    </location>
</feature>
<evidence type="ECO:0000313" key="3">
    <source>
        <dbReference type="Proteomes" id="UP000192796"/>
    </source>
</evidence>
<dbReference type="RefSeq" id="WP_081154309.1">
    <property type="nucleotide sequence ID" value="NZ_LVYD01000074.1"/>
</dbReference>
<name>A0A1V9FMU3_9BACT</name>